<sequence length="281" mass="31679">MPQERTPPQPILLHDRFNEIRTLLLELLNSLSPDDWQQPTAAPLWSVKDVALHLLGGDLSNLSRRRDQHRPPPDSPIDSYQDLVAFINRHNADWVRASRRISPHLLCDLLAFTGPQLATYFASLDPFALGDPVDWAGPDPAPVWLDIAREYTEQWHHQQQIRDATHRPPLYTPHLFALVLDTFLRAMPHSYSNTAAPEGTTIHIEITGEAGNQWFLERSSTSWELLTATSTPPTTHISIPQDTAWRLFTKGIRPEQALSHATITGDPAMAPPFFHTLSVLA</sequence>
<dbReference type="NCBIfam" id="TIGR03083">
    <property type="entry name" value="maleylpyruvate isomerase family mycothiol-dependent enzyme"/>
    <property type="match status" value="1"/>
</dbReference>
<dbReference type="AlphaFoldDB" id="A0A7Y9TGP2"/>
<dbReference type="InterPro" id="IPR034660">
    <property type="entry name" value="DinB/YfiT-like"/>
</dbReference>
<reference evidence="2 3" key="1">
    <citation type="submission" date="2020-07" db="EMBL/GenBank/DDBJ databases">
        <title>Genomic Encyclopedia of Type Strains, Phase IV (KMG-V): Genome sequencing to study the core and pangenomes of soil and plant-associated prokaryotes.</title>
        <authorList>
            <person name="Whitman W."/>
        </authorList>
    </citation>
    <scope>NUCLEOTIDE SEQUENCE [LARGE SCALE GENOMIC DNA]</scope>
    <source>
        <strain evidence="2 3">X4EP2</strain>
    </source>
</reference>
<dbReference type="Pfam" id="PF11716">
    <property type="entry name" value="MDMPI_N"/>
    <property type="match status" value="1"/>
</dbReference>
<keyword evidence="3" id="KW-1185">Reference proteome</keyword>
<evidence type="ECO:0000313" key="3">
    <source>
        <dbReference type="Proteomes" id="UP000589520"/>
    </source>
</evidence>
<organism evidence="2 3">
    <name type="scientific">Granulicella arctica</name>
    <dbReference type="NCBI Taxonomy" id="940613"/>
    <lineage>
        <taxon>Bacteria</taxon>
        <taxon>Pseudomonadati</taxon>
        <taxon>Acidobacteriota</taxon>
        <taxon>Terriglobia</taxon>
        <taxon>Terriglobales</taxon>
        <taxon>Acidobacteriaceae</taxon>
        <taxon>Granulicella</taxon>
    </lineage>
</organism>
<name>A0A7Y9TGP2_9BACT</name>
<accession>A0A7Y9TGP2</accession>
<proteinExistence type="predicted"/>
<dbReference type="Proteomes" id="UP000589520">
    <property type="component" value="Unassembled WGS sequence"/>
</dbReference>
<dbReference type="InterPro" id="IPR024344">
    <property type="entry name" value="MDMPI_metal-binding"/>
</dbReference>
<protein>
    <submittedName>
        <fullName evidence="2">Uncharacterized protein (TIGR03083 family)</fullName>
    </submittedName>
</protein>
<dbReference type="Gene3D" id="1.20.120.450">
    <property type="entry name" value="dinb family like domain"/>
    <property type="match status" value="1"/>
</dbReference>
<dbReference type="EMBL" id="JACCCW010000002">
    <property type="protein sequence ID" value="NYF79689.1"/>
    <property type="molecule type" value="Genomic_DNA"/>
</dbReference>
<dbReference type="GO" id="GO:0046872">
    <property type="term" value="F:metal ion binding"/>
    <property type="evidence" value="ECO:0007669"/>
    <property type="project" value="InterPro"/>
</dbReference>
<dbReference type="SUPFAM" id="SSF109854">
    <property type="entry name" value="DinB/YfiT-like putative metalloenzymes"/>
    <property type="match status" value="1"/>
</dbReference>
<dbReference type="InterPro" id="IPR017517">
    <property type="entry name" value="Maleyloyr_isom"/>
</dbReference>
<evidence type="ECO:0000313" key="2">
    <source>
        <dbReference type="EMBL" id="NYF79689.1"/>
    </source>
</evidence>
<dbReference type="RefSeq" id="WP_179490525.1">
    <property type="nucleotide sequence ID" value="NZ_JACCCW010000002.1"/>
</dbReference>
<feature type="domain" description="Mycothiol-dependent maleylpyruvate isomerase metal-binding" evidence="1">
    <location>
        <begin position="19"/>
        <end position="161"/>
    </location>
</feature>
<evidence type="ECO:0000259" key="1">
    <source>
        <dbReference type="Pfam" id="PF11716"/>
    </source>
</evidence>
<comment type="caution">
    <text evidence="2">The sequence shown here is derived from an EMBL/GenBank/DDBJ whole genome shotgun (WGS) entry which is preliminary data.</text>
</comment>
<gene>
    <name evidence="2" type="ORF">HDF17_002009</name>
</gene>